<gene>
    <name evidence="2" type="ORF">JY651_27165</name>
</gene>
<proteinExistence type="predicted"/>
<name>A0ABX7NS85_9BACT</name>
<protein>
    <submittedName>
        <fullName evidence="2">DUF4150 domain-containing protein</fullName>
    </submittedName>
</protein>
<sequence length="158" mass="16485">MGTTVGVNKLSVVHKETNGVTIAMPDVCKTPSPGGPIPIPYPNIARSSDTAKGTKDVSVDGNPVCVKDSHFSTSTGDEAGTAGGGVASGKTKGKAEFVNFSFDVKFEGKNVARALDLMLHNDKNTPPAPLMQPPVITLANDARVESIVCTVCKKKMEE</sequence>
<reference evidence="2 3" key="1">
    <citation type="submission" date="2021-02" db="EMBL/GenBank/DDBJ databases">
        <title>De Novo genome assembly of isolated myxobacteria.</title>
        <authorList>
            <person name="Stevens D.C."/>
        </authorList>
    </citation>
    <scope>NUCLEOTIDE SEQUENCE [LARGE SCALE GENOMIC DNA]</scope>
    <source>
        <strain evidence="3">SCPEA02</strain>
    </source>
</reference>
<organism evidence="2 3">
    <name type="scientific">Pyxidicoccus parkwayensis</name>
    <dbReference type="NCBI Taxonomy" id="2813578"/>
    <lineage>
        <taxon>Bacteria</taxon>
        <taxon>Pseudomonadati</taxon>
        <taxon>Myxococcota</taxon>
        <taxon>Myxococcia</taxon>
        <taxon>Myxococcales</taxon>
        <taxon>Cystobacterineae</taxon>
        <taxon>Myxococcaceae</taxon>
        <taxon>Pyxidicoccus</taxon>
    </lineage>
</organism>
<dbReference type="Proteomes" id="UP000662747">
    <property type="component" value="Chromosome"/>
</dbReference>
<feature type="region of interest" description="Disordered" evidence="1">
    <location>
        <begin position="69"/>
        <end position="88"/>
    </location>
</feature>
<dbReference type="RefSeq" id="WP_206720616.1">
    <property type="nucleotide sequence ID" value="NZ_CP071090.1"/>
</dbReference>
<accession>A0ABX7NS85</accession>
<dbReference type="EMBL" id="CP071090">
    <property type="protein sequence ID" value="QSQ19028.1"/>
    <property type="molecule type" value="Genomic_DNA"/>
</dbReference>
<evidence type="ECO:0000256" key="1">
    <source>
        <dbReference type="SAM" id="MobiDB-lite"/>
    </source>
</evidence>
<evidence type="ECO:0000313" key="3">
    <source>
        <dbReference type="Proteomes" id="UP000662747"/>
    </source>
</evidence>
<evidence type="ECO:0000313" key="2">
    <source>
        <dbReference type="EMBL" id="QSQ19028.1"/>
    </source>
</evidence>
<dbReference type="Pfam" id="PF13665">
    <property type="entry name" value="Tox-PAAR-like"/>
    <property type="match status" value="1"/>
</dbReference>
<keyword evidence="3" id="KW-1185">Reference proteome</keyword>